<proteinExistence type="predicted"/>
<dbReference type="Proteomes" id="UP000315295">
    <property type="component" value="Unassembled WGS sequence"/>
</dbReference>
<protein>
    <submittedName>
        <fullName evidence="1">Uncharacterized protein</fullName>
    </submittedName>
</protein>
<organism evidence="1 2">
    <name type="scientific">Malus baccata</name>
    <name type="common">Siberian crab apple</name>
    <name type="synonym">Pyrus baccata</name>
    <dbReference type="NCBI Taxonomy" id="106549"/>
    <lineage>
        <taxon>Eukaryota</taxon>
        <taxon>Viridiplantae</taxon>
        <taxon>Streptophyta</taxon>
        <taxon>Embryophyta</taxon>
        <taxon>Tracheophyta</taxon>
        <taxon>Spermatophyta</taxon>
        <taxon>Magnoliopsida</taxon>
        <taxon>eudicotyledons</taxon>
        <taxon>Gunneridae</taxon>
        <taxon>Pentapetalae</taxon>
        <taxon>rosids</taxon>
        <taxon>fabids</taxon>
        <taxon>Rosales</taxon>
        <taxon>Rosaceae</taxon>
        <taxon>Amygdaloideae</taxon>
        <taxon>Maleae</taxon>
        <taxon>Malus</taxon>
    </lineage>
</organism>
<keyword evidence="2" id="KW-1185">Reference proteome</keyword>
<dbReference type="EMBL" id="VIEB01001063">
    <property type="protein sequence ID" value="TQD75949.1"/>
    <property type="molecule type" value="Genomic_DNA"/>
</dbReference>
<reference evidence="1 2" key="1">
    <citation type="journal article" date="2019" name="G3 (Bethesda)">
        <title>Sequencing of a Wild Apple (Malus baccata) Genome Unravels the Differences Between Cultivated and Wild Apple Species Regarding Disease Resistance and Cold Tolerance.</title>
        <authorList>
            <person name="Chen X."/>
        </authorList>
    </citation>
    <scope>NUCLEOTIDE SEQUENCE [LARGE SCALE GENOMIC DNA]</scope>
    <source>
        <strain evidence="2">cv. Shandingzi</strain>
        <tissue evidence="1">Leaves</tissue>
    </source>
</reference>
<name>A0A540KP71_MALBA</name>
<sequence length="78" mass="8348">MTKPTACCAAAVPVATVVDMGRRGGGRVRGAGEDPDLRRCRRRRVHGCPTFFVEEAVAVHLDPGNLEGDLNRCRGDDG</sequence>
<dbReference type="AlphaFoldDB" id="A0A540KP71"/>
<evidence type="ECO:0000313" key="2">
    <source>
        <dbReference type="Proteomes" id="UP000315295"/>
    </source>
</evidence>
<evidence type="ECO:0000313" key="1">
    <source>
        <dbReference type="EMBL" id="TQD75949.1"/>
    </source>
</evidence>
<accession>A0A540KP71</accession>
<comment type="caution">
    <text evidence="1">The sequence shown here is derived from an EMBL/GenBank/DDBJ whole genome shotgun (WGS) entry which is preliminary data.</text>
</comment>
<gene>
    <name evidence="1" type="ORF">C1H46_038522</name>
</gene>